<evidence type="ECO:0000256" key="1">
    <source>
        <dbReference type="ARBA" id="ARBA00022690"/>
    </source>
</evidence>
<dbReference type="SMART" id="SM00093">
    <property type="entry name" value="SERPIN"/>
    <property type="match status" value="1"/>
</dbReference>
<dbReference type="InterPro" id="IPR042185">
    <property type="entry name" value="Serpin_sf_2"/>
</dbReference>
<organism evidence="6 7">
    <name type="scientific">Bombyx mandarina</name>
    <name type="common">Wild silk moth</name>
    <name type="synonym">Wild silkworm</name>
    <dbReference type="NCBI Taxonomy" id="7092"/>
    <lineage>
        <taxon>Eukaryota</taxon>
        <taxon>Metazoa</taxon>
        <taxon>Ecdysozoa</taxon>
        <taxon>Arthropoda</taxon>
        <taxon>Hexapoda</taxon>
        <taxon>Insecta</taxon>
        <taxon>Pterygota</taxon>
        <taxon>Neoptera</taxon>
        <taxon>Endopterygota</taxon>
        <taxon>Lepidoptera</taxon>
        <taxon>Glossata</taxon>
        <taxon>Ditrysia</taxon>
        <taxon>Bombycoidea</taxon>
        <taxon>Bombycidae</taxon>
        <taxon>Bombycinae</taxon>
        <taxon>Bombyx</taxon>
    </lineage>
</organism>
<dbReference type="CDD" id="cd19598">
    <property type="entry name" value="serpin77Ba-like_insects"/>
    <property type="match status" value="1"/>
</dbReference>
<dbReference type="Pfam" id="PF00079">
    <property type="entry name" value="Serpin"/>
    <property type="match status" value="1"/>
</dbReference>
<dbReference type="InterPro" id="IPR023796">
    <property type="entry name" value="Serpin_dom"/>
</dbReference>
<feature type="chain" id="PRO_5026807532" evidence="4">
    <location>
        <begin position="18"/>
        <end position="399"/>
    </location>
</feature>
<evidence type="ECO:0000256" key="4">
    <source>
        <dbReference type="SAM" id="SignalP"/>
    </source>
</evidence>
<dbReference type="GO" id="GO:0004867">
    <property type="term" value="F:serine-type endopeptidase inhibitor activity"/>
    <property type="evidence" value="ECO:0007669"/>
    <property type="project" value="UniProtKB-KW"/>
</dbReference>
<dbReference type="PANTHER" id="PTHR11461">
    <property type="entry name" value="SERINE PROTEASE INHIBITOR, SERPIN"/>
    <property type="match status" value="1"/>
</dbReference>
<reference evidence="7" key="1">
    <citation type="submission" date="2025-08" db="UniProtKB">
        <authorList>
            <consortium name="RefSeq"/>
        </authorList>
    </citation>
    <scope>IDENTIFICATION</scope>
    <source>
        <tissue evidence="7">Silk gland</tissue>
    </source>
</reference>
<dbReference type="GeneID" id="114249826"/>
<dbReference type="InterPro" id="IPR036186">
    <property type="entry name" value="Serpin_sf"/>
</dbReference>
<keyword evidence="2" id="KW-0722">Serine protease inhibitor</keyword>
<dbReference type="SUPFAM" id="SSF56574">
    <property type="entry name" value="Serpins"/>
    <property type="match status" value="1"/>
</dbReference>
<dbReference type="GO" id="GO:0005615">
    <property type="term" value="C:extracellular space"/>
    <property type="evidence" value="ECO:0007669"/>
    <property type="project" value="InterPro"/>
</dbReference>
<feature type="domain" description="Serpin" evidence="5">
    <location>
        <begin position="40"/>
        <end position="397"/>
    </location>
</feature>
<gene>
    <name evidence="7" type="primary">LOC114249826</name>
</gene>
<dbReference type="PANTHER" id="PTHR11461:SF367">
    <property type="entry name" value="GH21475P-RELATED"/>
    <property type="match status" value="1"/>
</dbReference>
<dbReference type="Gene3D" id="2.30.39.10">
    <property type="entry name" value="Alpha-1-antitrypsin, domain 1"/>
    <property type="match status" value="1"/>
</dbReference>
<evidence type="ECO:0000313" key="7">
    <source>
        <dbReference type="RefSeq" id="XP_028039331.1"/>
    </source>
</evidence>
<evidence type="ECO:0000256" key="2">
    <source>
        <dbReference type="ARBA" id="ARBA00022900"/>
    </source>
</evidence>
<name>A0A6J2KAM1_BOMMA</name>
<evidence type="ECO:0000256" key="3">
    <source>
        <dbReference type="RuleBase" id="RU000411"/>
    </source>
</evidence>
<keyword evidence="1" id="KW-0646">Protease inhibitor</keyword>
<dbReference type="KEGG" id="bman:114249826"/>
<dbReference type="Proteomes" id="UP000504629">
    <property type="component" value="Unplaced"/>
</dbReference>
<dbReference type="InterPro" id="IPR000215">
    <property type="entry name" value="Serpin_fam"/>
</dbReference>
<proteinExistence type="inferred from homology"/>
<dbReference type="AlphaFoldDB" id="A0A6J2KAM1"/>
<sequence length="399" mass="45751">MALKLLILLAFCQAITALKYPCTNHKTIALLKRPTYDFSIGILQRVAEETNDNFVFSPLSNWLQLIALSEGAKGRTLKELWRVTRFHMRNCFKRELGKIMRNIETDLKFETKETNVIVIDKLMNVKRKFLRSIKQLYGVKAALLDFNSPEKSAIKANKMIEQATNGKISEAFYYDDFLSTVLLMSDAKYFDSFWKSPFNAAYTRMEPFYSKNGLKIGEVAMMNQIGYFNITYFPLIKADVLELPLSAGQYSMLIFLPEKNTWVKEIFYSLEATRLTSLFNVYKNEGLKLVNVKLPKFKISTEIENLPELLVDMGIERIFSPDSAEFGGISDYKIYASLMTQICEISVTEKGVKAHGTAEFIISGNETLMFNANRPFAYMIVERKTEFILFSGTYAVPYS</sequence>
<feature type="signal peptide" evidence="4">
    <location>
        <begin position="1"/>
        <end position="17"/>
    </location>
</feature>
<dbReference type="InterPro" id="IPR042178">
    <property type="entry name" value="Serpin_sf_1"/>
</dbReference>
<comment type="similarity">
    <text evidence="3">Belongs to the serpin family.</text>
</comment>
<protein>
    <submittedName>
        <fullName evidence="7">Ovalbumin-related protein X-like</fullName>
    </submittedName>
</protein>
<accession>A0A6J2KAM1</accession>
<dbReference type="OrthoDB" id="671595at2759"/>
<keyword evidence="4" id="KW-0732">Signal</keyword>
<keyword evidence="6" id="KW-1185">Reference proteome</keyword>
<dbReference type="CTD" id="100272178"/>
<evidence type="ECO:0000313" key="6">
    <source>
        <dbReference type="Proteomes" id="UP000504629"/>
    </source>
</evidence>
<dbReference type="Gene3D" id="3.30.497.10">
    <property type="entry name" value="Antithrombin, subunit I, domain 2"/>
    <property type="match status" value="1"/>
</dbReference>
<evidence type="ECO:0000259" key="5">
    <source>
        <dbReference type="SMART" id="SM00093"/>
    </source>
</evidence>
<dbReference type="RefSeq" id="XP_028039331.1">
    <property type="nucleotide sequence ID" value="XM_028183530.1"/>
</dbReference>